<dbReference type="Proteomes" id="UP000564704">
    <property type="component" value="Unassembled WGS sequence"/>
</dbReference>
<organism evidence="3 4">
    <name type="scientific">Roseovarius bejariae</name>
    <dbReference type="NCBI Taxonomy" id="2576383"/>
    <lineage>
        <taxon>Bacteria</taxon>
        <taxon>Pseudomonadati</taxon>
        <taxon>Pseudomonadota</taxon>
        <taxon>Alphaproteobacteria</taxon>
        <taxon>Rhodobacterales</taxon>
        <taxon>Roseobacteraceae</taxon>
        <taxon>Roseovarius</taxon>
    </lineage>
</organism>
<protein>
    <submittedName>
        <fullName evidence="3">Hydantoinase/oxoprolinase family protein</fullName>
    </submittedName>
</protein>
<dbReference type="Pfam" id="PF05378">
    <property type="entry name" value="Hydant_A_N"/>
    <property type="match status" value="1"/>
</dbReference>
<dbReference type="GO" id="GO:0005829">
    <property type="term" value="C:cytosol"/>
    <property type="evidence" value="ECO:0007669"/>
    <property type="project" value="TreeGrafter"/>
</dbReference>
<evidence type="ECO:0000313" key="3">
    <source>
        <dbReference type="EMBL" id="MRU15589.1"/>
    </source>
</evidence>
<dbReference type="PANTHER" id="PTHR11365:SF2">
    <property type="entry name" value="5-OXOPROLINASE"/>
    <property type="match status" value="1"/>
</dbReference>
<proteinExistence type="predicted"/>
<dbReference type="Pfam" id="PF01968">
    <property type="entry name" value="Hydantoinase_A"/>
    <property type="match status" value="1"/>
</dbReference>
<dbReference type="InterPro" id="IPR008040">
    <property type="entry name" value="Hydant_A_N"/>
</dbReference>
<dbReference type="InterPro" id="IPR043129">
    <property type="entry name" value="ATPase_NBD"/>
</dbReference>
<evidence type="ECO:0000259" key="2">
    <source>
        <dbReference type="Pfam" id="PF05378"/>
    </source>
</evidence>
<dbReference type="EMBL" id="SZWE01000001">
    <property type="protein sequence ID" value="MRU15589.1"/>
    <property type="molecule type" value="Genomic_DNA"/>
</dbReference>
<evidence type="ECO:0000313" key="4">
    <source>
        <dbReference type="Proteomes" id="UP000564704"/>
    </source>
</evidence>
<dbReference type="GO" id="GO:0017168">
    <property type="term" value="F:5-oxoprolinase (ATP-hydrolyzing) activity"/>
    <property type="evidence" value="ECO:0007669"/>
    <property type="project" value="TreeGrafter"/>
</dbReference>
<dbReference type="RefSeq" id="WP_154151005.1">
    <property type="nucleotide sequence ID" value="NZ_SZWE01000001.1"/>
</dbReference>
<dbReference type="AlphaFoldDB" id="A0A844CU78"/>
<dbReference type="GO" id="GO:0006749">
    <property type="term" value="P:glutathione metabolic process"/>
    <property type="evidence" value="ECO:0007669"/>
    <property type="project" value="TreeGrafter"/>
</dbReference>
<gene>
    <name evidence="3" type="ORF">FDP25_09120</name>
</gene>
<dbReference type="OrthoDB" id="9814788at2"/>
<feature type="domain" description="Hydantoinase A/oxoprolinase" evidence="1">
    <location>
        <begin position="187"/>
        <end position="574"/>
    </location>
</feature>
<dbReference type="InterPro" id="IPR002821">
    <property type="entry name" value="Hydantoinase_A"/>
</dbReference>
<accession>A0A844CU78</accession>
<feature type="domain" description="Hydantoinase/oxoprolinase N-terminal" evidence="2">
    <location>
        <begin position="5"/>
        <end position="167"/>
    </location>
</feature>
<comment type="caution">
    <text evidence="3">The sequence shown here is derived from an EMBL/GenBank/DDBJ whole genome shotgun (WGS) entry which is preliminary data.</text>
</comment>
<reference evidence="3 4" key="1">
    <citation type="submission" date="2019-05" db="EMBL/GenBank/DDBJ databases">
        <title>Roseovarius bejariae sp. nov., a moderately halophylic bacterium isolated from a saline soil in Rambla Salada (Murcia).</title>
        <authorList>
            <person name="Castro D.J."/>
            <person name="Gomez-Altuve A."/>
            <person name="Reina J.C."/>
            <person name="Rodriguez M."/>
            <person name="Sampedro I."/>
            <person name="Llamas I."/>
            <person name="Martinez-Checa F."/>
        </authorList>
    </citation>
    <scope>NUCLEOTIDE SEQUENCE [LARGE SCALE GENOMIC DNA]</scope>
    <source>
        <strain evidence="3 4">A21</strain>
    </source>
</reference>
<dbReference type="InterPro" id="IPR045079">
    <property type="entry name" value="Oxoprolinase-like"/>
</dbReference>
<dbReference type="SUPFAM" id="SSF53067">
    <property type="entry name" value="Actin-like ATPase domain"/>
    <property type="match status" value="1"/>
</dbReference>
<dbReference type="PANTHER" id="PTHR11365">
    <property type="entry name" value="5-OXOPROLINASE RELATED"/>
    <property type="match status" value="1"/>
</dbReference>
<evidence type="ECO:0000259" key="1">
    <source>
        <dbReference type="Pfam" id="PF01968"/>
    </source>
</evidence>
<name>A0A844CU78_9RHOB</name>
<keyword evidence="4" id="KW-1185">Reference proteome</keyword>
<sequence>MALLLGVDTGGTYTDAVLIRDERDVVASAKSLTTRHDLSEGIGKAVEAVLQTSGADVGDIGMASLSTTLATNALVEGQGGRAGLVYVGFREGDLAAHGLQEVLAGDPALVIAGGHSYAGSEAAPLDETTLLAWLETDPAASAYAVASQFATRNPAHEQRVAELIREVTGRPVSCSHHLSAKLNGPKRALTALLNARLIGMIARLIEKAEGKLQDFGIDAPLMVVRGDGALISAEQAREKPIETILSGPAASIVGARWMTGADHALVSDIGGTTTDVAVLRDGRPMIDPAGAQVGPWRTMVEAVAMRTTGLGGDSEVHVNDEGLQGGVTLGPRRVVPVSLMAQEAPEVVHDMLEEQLRNSAPGEYDTRFVRAVPGMEAGGLQTRDAALLERIGDTVQPLGKVLRTRMEAGALKRLVARGLVQVSGVTPSDAAHVLGRLDAWDSEAAQKALELIGRKRTGVGTRLCPEPAKLAQMIVDRLTFQTSLALLETAFAEEEVEFGLPPADLARHVLMQRGLDGHRGLVRLDTGLDVPVVGLGASAPSYYPAVGERLGCRMILPQHAAVANAIGAVVGRVTIRRAGTVTCPAEGKFRVHTDENPKDFTNAEEAMEALRSILEEEARRDADAAGALDVHVIVSKDIKSAQAEAREVFLEATITVEASGRPRIAG</sequence>